<reference evidence="2" key="1">
    <citation type="submission" date="2018-05" db="EMBL/GenBank/DDBJ databases">
        <authorList>
            <person name="Lanie J.A."/>
            <person name="Ng W.-L."/>
            <person name="Kazmierczak K.M."/>
            <person name="Andrzejewski T.M."/>
            <person name="Davidsen T.M."/>
            <person name="Wayne K.J."/>
            <person name="Tettelin H."/>
            <person name="Glass J.I."/>
            <person name="Rusch D."/>
            <person name="Podicherti R."/>
            <person name="Tsui H.-C.T."/>
            <person name="Winkler M.E."/>
        </authorList>
    </citation>
    <scope>NUCLEOTIDE SEQUENCE</scope>
</reference>
<evidence type="ECO:0000313" key="2">
    <source>
        <dbReference type="EMBL" id="SVB79355.1"/>
    </source>
</evidence>
<keyword evidence="1" id="KW-1133">Transmembrane helix</keyword>
<protein>
    <submittedName>
        <fullName evidence="2">Uncharacterized protein</fullName>
    </submittedName>
</protein>
<gene>
    <name evidence="2" type="ORF">METZ01_LOCUS232209</name>
</gene>
<feature type="transmembrane region" description="Helical" evidence="1">
    <location>
        <begin position="24"/>
        <end position="44"/>
    </location>
</feature>
<accession>A0A382GWX9</accession>
<proteinExistence type="predicted"/>
<name>A0A382GWX9_9ZZZZ</name>
<keyword evidence="1" id="KW-0472">Membrane</keyword>
<organism evidence="2">
    <name type="scientific">marine metagenome</name>
    <dbReference type="NCBI Taxonomy" id="408172"/>
    <lineage>
        <taxon>unclassified sequences</taxon>
        <taxon>metagenomes</taxon>
        <taxon>ecological metagenomes</taxon>
    </lineage>
</organism>
<feature type="non-terminal residue" evidence="2">
    <location>
        <position position="47"/>
    </location>
</feature>
<sequence length="47" mass="5082">MQAIKELLKQLAGIWKELGLNQKVTVMAAAFAVFAGLIAVLIWGGRI</sequence>
<dbReference type="AlphaFoldDB" id="A0A382GWX9"/>
<dbReference type="EMBL" id="UINC01057798">
    <property type="protein sequence ID" value="SVB79355.1"/>
    <property type="molecule type" value="Genomic_DNA"/>
</dbReference>
<evidence type="ECO:0000256" key="1">
    <source>
        <dbReference type="SAM" id="Phobius"/>
    </source>
</evidence>
<keyword evidence="1" id="KW-0812">Transmembrane</keyword>